<feature type="region of interest" description="Disordered" evidence="1">
    <location>
        <begin position="199"/>
        <end position="254"/>
    </location>
</feature>
<feature type="compositionally biased region" description="Low complexity" evidence="1">
    <location>
        <begin position="171"/>
        <end position="184"/>
    </location>
</feature>
<evidence type="ECO:0000313" key="4">
    <source>
        <dbReference type="Proteomes" id="UP001334248"/>
    </source>
</evidence>
<feature type="region of interest" description="Disordered" evidence="1">
    <location>
        <begin position="165"/>
        <end position="184"/>
    </location>
</feature>
<dbReference type="GeneID" id="89997013"/>
<protein>
    <recommendedName>
        <fullName evidence="2">DUF7082 domain-containing protein</fullName>
    </recommendedName>
</protein>
<evidence type="ECO:0000313" key="3">
    <source>
        <dbReference type="EMBL" id="KAK5944283.1"/>
    </source>
</evidence>
<evidence type="ECO:0000256" key="1">
    <source>
        <dbReference type="SAM" id="MobiDB-lite"/>
    </source>
</evidence>
<dbReference type="Pfam" id="PF23305">
    <property type="entry name" value="DUF7082"/>
    <property type="match status" value="1"/>
</dbReference>
<evidence type="ECO:0000259" key="2">
    <source>
        <dbReference type="Pfam" id="PF23305"/>
    </source>
</evidence>
<feature type="compositionally biased region" description="Polar residues" evidence="1">
    <location>
        <begin position="204"/>
        <end position="235"/>
    </location>
</feature>
<dbReference type="EMBL" id="JAVHJV010000003">
    <property type="protein sequence ID" value="KAK5944283.1"/>
    <property type="molecule type" value="Genomic_DNA"/>
</dbReference>
<proteinExistence type="predicted"/>
<name>A0ABR0RVL0_9EURO</name>
<reference evidence="3 4" key="1">
    <citation type="journal article" date="2023" name="Res Sq">
        <title>Genomic and morphological characterization of Knufia obscura isolated from the Mars 2020 spacecraft assembly facility.</title>
        <authorList>
            <person name="Chander A.M."/>
            <person name="Teixeira M.M."/>
            <person name="Singh N.K."/>
            <person name="Williams M.P."/>
            <person name="Parker C.W."/>
            <person name="Leo P."/>
            <person name="Stajich J.E."/>
            <person name="Torok T."/>
            <person name="Tighe S."/>
            <person name="Mason C.E."/>
            <person name="Venkateswaran K."/>
        </authorList>
    </citation>
    <scope>NUCLEOTIDE SEQUENCE [LARGE SCALE GENOMIC DNA]</scope>
    <source>
        <strain evidence="3 4">CCFEE 5817</strain>
    </source>
</reference>
<dbReference type="InterPro" id="IPR055509">
    <property type="entry name" value="DUF7082"/>
</dbReference>
<feature type="domain" description="DUF7082" evidence="2">
    <location>
        <begin position="295"/>
        <end position="448"/>
    </location>
</feature>
<organism evidence="3 4">
    <name type="scientific">Knufia obscura</name>
    <dbReference type="NCBI Taxonomy" id="1635080"/>
    <lineage>
        <taxon>Eukaryota</taxon>
        <taxon>Fungi</taxon>
        <taxon>Dikarya</taxon>
        <taxon>Ascomycota</taxon>
        <taxon>Pezizomycotina</taxon>
        <taxon>Eurotiomycetes</taxon>
        <taxon>Chaetothyriomycetidae</taxon>
        <taxon>Chaetothyriales</taxon>
        <taxon>Trichomeriaceae</taxon>
        <taxon>Knufia</taxon>
    </lineage>
</organism>
<dbReference type="RefSeq" id="XP_064732373.1">
    <property type="nucleotide sequence ID" value="XM_064871993.1"/>
</dbReference>
<dbReference type="PANTHER" id="PTHR39463:SF1">
    <property type="entry name" value="MEDUSA"/>
    <property type="match status" value="1"/>
</dbReference>
<sequence>MSYQDGFQVVEDLERLQFFGGYSTAVDFMPIGAMSGYGKQQQYDAFLDFNHNPGMQYLPSSYDSPDTNQNDLAALPNGCNGDFDDDFVYAPSQATEYPRTTMASTMSGSYSTIPSTAPLQVQSQVPVYTTVPPSKKRKASVESFQGEAPAPKRVAVAVQDPSGEYYDLKSEPSPYTSTVPTPTTTSTYQMPYSLVLSPRLPGHQHSTSNASQISLPATAPYTPTVSPSFTTANTEHSPRAPATPGARPASVGSNPRLVRTSTIHQHSPQAVPSSMSLVGHTQTFNPYTLYSPDSKARLHLDGNLDDVAKDWSDKEIEARRKIIVFNREQKGNDIYADFQVVSQEDWKNHPRSVSCIWWAEKKEAYVTSVDTILLLEGIVAARFTVEEKNRIRRNLEGFKPDTVSKAKPETEEFFKVIMGFPNPKPRNIEKDVKVFPWRILSIALQKIISKYSASYASTAASIANQPKMFRPAEHREYAYSTSPGPEYHHGMQMASFPIYEPQGRVSAPATPGHMHLTPHMVQGYEAHPNYGYGQVQMPQHQHHIQYQSQPMTSSITAPAQYWQHAGYAAEGPMPMAPAGAPPYPREMINPVEFRGPSMGYPIHAGHQ</sequence>
<dbReference type="PANTHER" id="PTHR39463">
    <property type="entry name" value="MEDUSA"/>
    <property type="match status" value="1"/>
</dbReference>
<comment type="caution">
    <text evidence="3">The sequence shown here is derived from an EMBL/GenBank/DDBJ whole genome shotgun (WGS) entry which is preliminary data.</text>
</comment>
<dbReference type="Proteomes" id="UP001334248">
    <property type="component" value="Unassembled WGS sequence"/>
</dbReference>
<keyword evidence="4" id="KW-1185">Reference proteome</keyword>
<feature type="compositionally biased region" description="Low complexity" evidence="1">
    <location>
        <begin position="239"/>
        <end position="249"/>
    </location>
</feature>
<gene>
    <name evidence="3" type="ORF">PMZ80_003564</name>
</gene>
<accession>A0ABR0RVL0</accession>